<dbReference type="Proteomes" id="UP000437017">
    <property type="component" value="Unassembled WGS sequence"/>
</dbReference>
<evidence type="ECO:0000313" key="2">
    <source>
        <dbReference type="EMBL" id="KAB0393180.1"/>
    </source>
</evidence>
<accession>A0A643BZH6</accession>
<evidence type="ECO:0000313" key="3">
    <source>
        <dbReference type="Proteomes" id="UP000437017"/>
    </source>
</evidence>
<protein>
    <submittedName>
        <fullName evidence="2">Uncharacterized protein</fullName>
    </submittedName>
</protein>
<dbReference type="EMBL" id="SGJD01003316">
    <property type="protein sequence ID" value="KAB0393180.1"/>
    <property type="molecule type" value="Genomic_DNA"/>
</dbReference>
<feature type="compositionally biased region" description="Basic and acidic residues" evidence="1">
    <location>
        <begin position="26"/>
        <end position="40"/>
    </location>
</feature>
<evidence type="ECO:0000256" key="1">
    <source>
        <dbReference type="SAM" id="MobiDB-lite"/>
    </source>
</evidence>
<gene>
    <name evidence="2" type="ORF">E2I00_001446</name>
</gene>
<comment type="caution">
    <text evidence="2">The sequence shown here is derived from an EMBL/GenBank/DDBJ whole genome shotgun (WGS) entry which is preliminary data.</text>
</comment>
<dbReference type="AlphaFoldDB" id="A0A643BZH6"/>
<reference evidence="2 3" key="1">
    <citation type="journal article" date="2019" name="PLoS ONE">
        <title>Genomic analyses reveal an absence of contemporary introgressive admixture between fin whales and blue whales, despite known hybrids.</title>
        <authorList>
            <person name="Westbury M.V."/>
            <person name="Petersen B."/>
            <person name="Lorenzen E.D."/>
        </authorList>
    </citation>
    <scope>NUCLEOTIDE SEQUENCE [LARGE SCALE GENOMIC DNA]</scope>
    <source>
        <strain evidence="2">FinWhale-01</strain>
    </source>
</reference>
<name>A0A643BZH6_BALPH</name>
<feature type="region of interest" description="Disordered" evidence="1">
    <location>
        <begin position="1"/>
        <end position="61"/>
    </location>
</feature>
<dbReference type="OrthoDB" id="6359887at2759"/>
<keyword evidence="3" id="KW-1185">Reference proteome</keyword>
<sequence>MSLEADLQTELEDGRRAQRPASLARRKPDSPPDQEKKGGYDRSPTSPSASIVDDDRHSQMTRDLQQQILEQNKLHKQFLEETRKRL</sequence>
<proteinExistence type="predicted"/>
<organism evidence="2 3">
    <name type="scientific">Balaenoptera physalus</name>
    <name type="common">Fin whale</name>
    <name type="synonym">Balaena physalus</name>
    <dbReference type="NCBI Taxonomy" id="9770"/>
    <lineage>
        <taxon>Eukaryota</taxon>
        <taxon>Metazoa</taxon>
        <taxon>Chordata</taxon>
        <taxon>Craniata</taxon>
        <taxon>Vertebrata</taxon>
        <taxon>Euteleostomi</taxon>
        <taxon>Mammalia</taxon>
        <taxon>Eutheria</taxon>
        <taxon>Laurasiatheria</taxon>
        <taxon>Artiodactyla</taxon>
        <taxon>Whippomorpha</taxon>
        <taxon>Cetacea</taxon>
        <taxon>Mysticeti</taxon>
        <taxon>Balaenopteridae</taxon>
        <taxon>Balaenoptera</taxon>
    </lineage>
</organism>